<comment type="caution">
    <text evidence="1">The sequence shown here is derived from an EMBL/GenBank/DDBJ whole genome shotgun (WGS) entry which is preliminary data.</text>
</comment>
<dbReference type="Proteomes" id="UP000190641">
    <property type="component" value="Unassembled WGS sequence"/>
</dbReference>
<evidence type="ECO:0000313" key="2">
    <source>
        <dbReference type="Proteomes" id="UP000190641"/>
    </source>
</evidence>
<organism evidence="1 2">
    <name type="scientific">Bacillus cereus</name>
    <dbReference type="NCBI Taxonomy" id="1396"/>
    <lineage>
        <taxon>Bacteria</taxon>
        <taxon>Bacillati</taxon>
        <taxon>Bacillota</taxon>
        <taxon>Bacilli</taxon>
        <taxon>Bacillales</taxon>
        <taxon>Bacillaceae</taxon>
        <taxon>Bacillus</taxon>
        <taxon>Bacillus cereus group</taxon>
    </lineage>
</organism>
<accession>A0A9X6B3N5</accession>
<sequence>MFDNISEEAKLTYKVERENAQRIADALGVEVGFFESMSSSTRTYYHLKCVFKEKGSAKFKKELASYNWIKDQRYRNIGDDGLIEHFTFVMTKTIFIES</sequence>
<reference evidence="1 2" key="1">
    <citation type="submission" date="2017-01" db="EMBL/GenBank/DDBJ databases">
        <title>Bacillus cereus isolates.</title>
        <authorList>
            <person name="Beno S.M."/>
        </authorList>
    </citation>
    <scope>NUCLEOTIDE SEQUENCE [LARGE SCALE GENOMIC DNA]</scope>
    <source>
        <strain evidence="1 2">FSL K6-1030</strain>
    </source>
</reference>
<name>A0A9X6B3N5_BACCE</name>
<evidence type="ECO:0000313" key="1">
    <source>
        <dbReference type="EMBL" id="OOR71607.1"/>
    </source>
</evidence>
<protein>
    <submittedName>
        <fullName evidence="1">Uncharacterized protein</fullName>
    </submittedName>
</protein>
<dbReference type="AlphaFoldDB" id="A0A9X6B3N5"/>
<dbReference type="RefSeq" id="WP_078187672.1">
    <property type="nucleotide sequence ID" value="NZ_MUAU01000187.1"/>
</dbReference>
<proteinExistence type="predicted"/>
<gene>
    <name evidence="1" type="ORF">BLX06_29700</name>
</gene>
<dbReference type="EMBL" id="MUAU01000187">
    <property type="protein sequence ID" value="OOR71607.1"/>
    <property type="molecule type" value="Genomic_DNA"/>
</dbReference>